<feature type="domain" description="EF-hand" evidence="4">
    <location>
        <begin position="2027"/>
        <end position="2062"/>
    </location>
</feature>
<dbReference type="InterPro" id="IPR058687">
    <property type="entry name" value="Ig_NPHP4_1st"/>
</dbReference>
<feature type="domain" description="EF-hand" evidence="4">
    <location>
        <begin position="2064"/>
        <end position="2099"/>
    </location>
</feature>
<feature type="compositionally biased region" description="Polar residues" evidence="3">
    <location>
        <begin position="2680"/>
        <end position="2690"/>
    </location>
</feature>
<feature type="domain" description="EF-hand" evidence="4">
    <location>
        <begin position="2740"/>
        <end position="2775"/>
    </location>
</feature>
<dbReference type="FunFam" id="1.10.238.10:FF:000003">
    <property type="entry name" value="Calmodulin A"/>
    <property type="match status" value="1"/>
</dbReference>
<evidence type="ECO:0000256" key="1">
    <source>
        <dbReference type="ARBA" id="ARBA00022737"/>
    </source>
</evidence>
<feature type="region of interest" description="Disordered" evidence="3">
    <location>
        <begin position="976"/>
        <end position="1005"/>
    </location>
</feature>
<feature type="domain" description="EF-hand" evidence="4">
    <location>
        <begin position="1932"/>
        <end position="1967"/>
    </location>
</feature>
<feature type="region of interest" description="Disordered" evidence="3">
    <location>
        <begin position="2933"/>
        <end position="3006"/>
    </location>
</feature>
<dbReference type="PANTHER" id="PTHR31043:SF3">
    <property type="entry name" value="NEPHROCYSTIN-4"/>
    <property type="match status" value="1"/>
</dbReference>
<dbReference type="GO" id="GO:0005856">
    <property type="term" value="C:cytoskeleton"/>
    <property type="evidence" value="ECO:0007669"/>
    <property type="project" value="InterPro"/>
</dbReference>
<feature type="region of interest" description="Disordered" evidence="3">
    <location>
        <begin position="2537"/>
        <end position="2591"/>
    </location>
</feature>
<dbReference type="InterPro" id="IPR018247">
    <property type="entry name" value="EF_Hand_1_Ca_BS"/>
</dbReference>
<reference evidence="5" key="1">
    <citation type="submission" date="2013-12" db="EMBL/GenBank/DDBJ databases">
        <title>The Genome Sequence of Aphanomyces astaci APO3.</title>
        <authorList>
            <consortium name="The Broad Institute Genomics Platform"/>
            <person name="Russ C."/>
            <person name="Tyler B."/>
            <person name="van West P."/>
            <person name="Dieguez-Uribeondo J."/>
            <person name="Young S.K."/>
            <person name="Zeng Q."/>
            <person name="Gargeya S."/>
            <person name="Fitzgerald M."/>
            <person name="Abouelleil A."/>
            <person name="Alvarado L."/>
            <person name="Chapman S.B."/>
            <person name="Gainer-Dewar J."/>
            <person name="Goldberg J."/>
            <person name="Griggs A."/>
            <person name="Gujja S."/>
            <person name="Hansen M."/>
            <person name="Howarth C."/>
            <person name="Imamovic A."/>
            <person name="Ireland A."/>
            <person name="Larimer J."/>
            <person name="McCowan C."/>
            <person name="Murphy C."/>
            <person name="Pearson M."/>
            <person name="Poon T.W."/>
            <person name="Priest M."/>
            <person name="Roberts A."/>
            <person name="Saif S."/>
            <person name="Shea T."/>
            <person name="Sykes S."/>
            <person name="Wortman J."/>
            <person name="Nusbaum C."/>
            <person name="Birren B."/>
        </authorList>
    </citation>
    <scope>NUCLEOTIDE SEQUENCE [LARGE SCALE GENOMIC DNA]</scope>
    <source>
        <strain evidence="5">APO3</strain>
    </source>
</reference>
<feature type="domain" description="EF-hand" evidence="4">
    <location>
        <begin position="1517"/>
        <end position="1552"/>
    </location>
</feature>
<feature type="region of interest" description="Disordered" evidence="3">
    <location>
        <begin position="598"/>
        <end position="617"/>
    </location>
</feature>
<feature type="compositionally biased region" description="Polar residues" evidence="3">
    <location>
        <begin position="2996"/>
        <end position="3006"/>
    </location>
</feature>
<feature type="domain" description="EF-hand" evidence="4">
    <location>
        <begin position="1969"/>
        <end position="2004"/>
    </location>
</feature>
<feature type="domain" description="EF-hand" evidence="4">
    <location>
        <begin position="1243"/>
        <end position="1278"/>
    </location>
</feature>
<feature type="compositionally biased region" description="Basic and acidic residues" evidence="3">
    <location>
        <begin position="2574"/>
        <end position="2587"/>
    </location>
</feature>
<dbReference type="STRING" id="112090.W4H6W9"/>
<evidence type="ECO:0000256" key="2">
    <source>
        <dbReference type="ARBA" id="ARBA00022837"/>
    </source>
</evidence>
<dbReference type="SMART" id="SM00054">
    <property type="entry name" value="EFh"/>
    <property type="match status" value="30"/>
</dbReference>
<dbReference type="InterPro" id="IPR011992">
    <property type="entry name" value="EF-hand-dom_pair"/>
</dbReference>
<feature type="domain" description="EF-hand" evidence="4">
    <location>
        <begin position="1730"/>
        <end position="1765"/>
    </location>
</feature>
<feature type="domain" description="EF-hand" evidence="4">
    <location>
        <begin position="1191"/>
        <end position="1226"/>
    </location>
</feature>
<name>W4H6W9_APHAT</name>
<feature type="domain" description="EF-hand" evidence="4">
    <location>
        <begin position="2907"/>
        <end position="2932"/>
    </location>
</feature>
<feature type="domain" description="EF-hand" evidence="4">
    <location>
        <begin position="2510"/>
        <end position="2545"/>
    </location>
</feature>
<feature type="region of interest" description="Disordered" evidence="3">
    <location>
        <begin position="1761"/>
        <end position="1796"/>
    </location>
</feature>
<dbReference type="PROSITE" id="PS50222">
    <property type="entry name" value="EF_HAND_2"/>
    <property type="match status" value="27"/>
</dbReference>
<feature type="domain" description="EF-hand" evidence="4">
    <location>
        <begin position="2610"/>
        <end position="2645"/>
    </location>
</feature>
<evidence type="ECO:0000259" key="4">
    <source>
        <dbReference type="PROSITE" id="PS50222"/>
    </source>
</evidence>
<dbReference type="InterPro" id="IPR058685">
    <property type="entry name" value="Ig_NPHP4_4th"/>
</dbReference>
<evidence type="ECO:0000256" key="3">
    <source>
        <dbReference type="SAM" id="MobiDB-lite"/>
    </source>
</evidence>
<dbReference type="InterPro" id="IPR058765">
    <property type="entry name" value="NPHP4_C2-like"/>
</dbReference>
<dbReference type="InterPro" id="IPR002048">
    <property type="entry name" value="EF_hand_dom"/>
</dbReference>
<dbReference type="InterPro" id="IPR029775">
    <property type="entry name" value="NPHP4"/>
</dbReference>
<sequence>MPDVIQVPAKATNAQNAAASPARTQTPIQRPNNAIPTSATSRQPATPQSPSPIKTRVPTTLPQSHLVGSNTPQSTSAAQPLSKSVALSTGPAKATPAPAKAAAVPEFQPSMQRRKSSLKTVIKSKPKVPTKLKGKRGSELWQEREKVFERFRKGNIVMPVPEGPLAPARVNKVSGYCVDLHLVKNWPLTEQLEGAMLTYGLQMTFFHSPTKRFFGNTWLSPELPNNGKADVVVQISVGFISDVVDANCVAVVELVAYEKDPASTLTTASHGCGWCLLPMFGQKLLGLAHETLTVNVFAGSPRHLYVVNQPEWQNQAKVPGCKLLYHVHPHDGLAKCHALMRKNEIVSSLDKVPGLKGDTLVGNNAQGGNVAVFQLPRDIATAEEFSVVVTPTQAFVHLREELEQDLIERLSKTRKLIHRDVESLHGEVATRVLKLALHNGRCFRTRQHTVPLKCEHGSNTLTAVAEPVKLKGYALSPLVAVVVLLQYTVHFRLVWPKGAKPKNDKEPLPTEDVVVVTVGARALVPSDGKKFYYHDRSLLRDQRDDEPMHVELLSGTKARPYSDNVIYTSPVWNNALKAGKLEESFASCDMEMLVEGAALSSESEGDDDLTKQNVKPESDRDAWLRELYQKAQMDAALARTLQAPLQKSTSTSPTKRSSPAQHPPRALDLHDVPTTVITDDPTPSHELSRASKSLLTRHGFYDTVTSVPMEDNNRPNQHSSASGMHHPLPPLKTVADELRDGLNLLEITFQFAAFRALSESGGQPSPLPTSMYFTFQFYTFEPTKSERLLVTSTPAAATYLLCRDHAKKPSLAIQFDLHTTKQCPLEAAAFATYLLTKSLHVDVWDGESLLPLGSMTVPLHDLMRQGNRVKKYHAEFEVRRSADFSMMSPATTSSIPSSMGAVQLLMSNFASTSSACPPAVVRPIDNPREAGNWRFAPPPPSSDSALLQKGPRHRVRAKPLADSNEELRQLLVREHLYDPDPENHRSSKHRENSSQSRGHSDATSITKDEIERLCRRFQSQATRNNRLDAAALLALFSMAPSSTKQEKAAFALAEDIRQAFLNAFARGTDFREMFAALDGNGDGTVTTAEFIEGLHALGADFRACAPQSLRAVVDSFDSNHDGRINYMEFMAFLNKHLHLSIRQELQAVFIRAAQRGVDVAALFRQLDTSGDGQLTPREFETALKHIGFVVKDRNEFDAFCRSLDDDGNGSVSYIEFIRHMGLQTLATDGVLTTLLAILKRTIAKGIDVGELFLHMDSDGSGAVSYAELMKVLTDLDLDRQLSAAMLQDIVLRVDKDKSGSIDIAEFLAFVQIPFDAAKMIQTRLHRILSRAADQGVSVRDAFSQFDHDGSGEVSAVEFQAALQSLKCPLSPADLAVVLAKCDVNRDGSVSYKEFLAFVFGNQQDATKVLAKPIQVQLATLFQDASAKGVDLAQCFAHFDKDGSREISTSEFMAALKELGMAHVDEEDTMRAIVALLDKNHDGKINYDEFVALATPRTRDRQVPPPVKLFNMLTQALADGVDVESAFGHFDKTGSGSVSHADFRSALNELGTVQWTTSEMDAIFQHLDKDGGGTVSLREFQTFLQLTPAKRVRALLVKAHGQGVALAQSFGHFTATDGIDLAAFETGLVKLQFTDFTKQDILGLFGSINTSTSGHISIEELSAFVGVPSAATTNELPGLSPMDKLKELLLRAQSQGVDVGASFGHFDKNGDGTITYDELDVALKQLNFTDFTADDVASIRRALDKDHSGTISLDEFQKLYGENKNMSTNKPPKKVQEKAGTQQRRPPLSKQASTSSQLHLKKLHDLLLKAKDQGIDIADAFAQFDTNGNGVISYDEFDATLVKLGFDGLTPPDLADIRKAVDRDKSGSISLDDFKVLYEPPKISAGGDGGASTKPWLAKKGSKGAPSVKTQAAPNAMLSGVAKLGEFLRLAKGKGIDVDLAFGHFDRDGNGNISYDEFSAALAALNLDAITENDVLEIRTALDKDKSGSISLEEFKKLYATESTVVAESATTMEALAKLCALLQKALSAGIDIHQAFGHFDGDGNGTITRAEFASAMTALQLDGLTNADVAEITTALDIDNSGSISLQEFQKLYAITTPPEPTKPMEVKSTKSSTAEQPTADEDRKGLEGMERWKGIARMGSETADEKSISDTKDVSKDNALVSKQTPSAKNILGDKSALDKLRELLGRAKAGGVDIDQAFLHFDADQSGSISYTEFDAAILDLHLDSLTEADLVAIRSALDTDKSGAISLVEFKRLYAEPTSVPAIAVGATDVPTQPHEEGGVHKVGGGNPCENPEIQKLTRLLVEARGNGADVAKAFAASDSNGKVTYVEFDAALLELGLDDITEEEIVAIRTHLDRENLGVISYQKIQALWTTRSVQPDKLSGDKTSNPPSRGGSTKSMKSASTTGSDVDNTSLKKQESKSKEPSDSKEQQKDDMDPGTKEPAESPSESKAKEGPSTSLEMLRALLVRAKDSGVNIDQAFLHFDKDGSGTITHAEFKGGLAELHLEGFSDHDVDSVMQMLDKDNSGSISLQEFKKLYKPPPKPVRDSSKSATKPWLTKKASKSLAPPSDDVVQSKKDERSPHSDVKGSGGVSVAAVTKLSDLLLRAKEKGVDIAAAFSHFDADGDGVISTAEFATGLASLQFDLSAEEVATIQSHLDRDNSGTMSLDEFKSLYVNPKVSKTNSNSTKASDSDKPKKPPSGLGKRPSVAASRRQSAKPEQPTNSPLLDQLQKVLAMAKVKGVDVDQAFAHFDSDGDGNVTYAEFDHALAELGIVHEAADAEHIHALLDKDKGGTISMTEFKHLYASKSTATPTPATSKKQPPVVAANLESRRASAKAGVEAGGITSHMETLRKLLLRAQAKGVDVHQSFAHFDKDGDGSVSYDEFALALKELQLEMKAEDMAPLCNALDKDGSGSISLSEFRNLYQAVPPLSRLPSTGVTDAKKTSARASARTSKPPVSDVDTSSHESSKPSQSQPPVRTNLSSHRSTGDDKSDATSSRRLIDKTNNLSEPEYRFSTEPEVRILEIKLRKAAIAALARGVPATSLLGKYTQKPTGEVLRVDFVQFLMELGLSVIDDLGSGGYVCDVPTMMHDKVYARQLERLRQFRHETNRQTSKSQRELVRAASMSNRLGRKEHGGQARVVEAFVAQKNKMLQVVQYYRDGHKKALIHALLRDHVTTSIHVFPRFGTMMFFEFPVRNPYGHAERFLIEWQDAELMLVLDAVEWRYYRDRVPVCVDMGDGRGDIEADMIDDMHEILLEGGDAVVLPFRLMTLQTHKQARVVPVYVKSVAHGHVVSVLQVHIQPLPFVCHRTHRLFHAAGGILRRCLKFMSPLEDDDDDSLHPNQPRRHRSREKFVACPDAGVVVETNPVEHKHMPQEIYFKYRVGEYPSSGEFYLLLYEDMYHAVLYEIWRLCVQSMLRLDLHATMGQGVRNELILKGDTMPRRVRCYSSQPAKVHFNPERIFQLLPHAFNRIELLYCSMDVGALQVLINVVDVDSHELIGSWLLNANTSEPLVTKVFDVTLPLGVPVLKKISYRNPWESDRMFVLRTSDPSIMKPREPTLRLSGGSDGFLRLAFAPYSIPCTKKVYLFINDGSDQNEECLLLHITWTDHRD</sequence>
<dbReference type="Gene3D" id="1.10.238.10">
    <property type="entry name" value="EF-hand"/>
    <property type="match status" value="15"/>
</dbReference>
<feature type="compositionally biased region" description="Basic and acidic residues" evidence="3">
    <location>
        <begin position="608"/>
        <end position="617"/>
    </location>
</feature>
<dbReference type="RefSeq" id="XP_009822638.1">
    <property type="nucleotide sequence ID" value="XM_009824336.1"/>
</dbReference>
<feature type="domain" description="EF-hand" evidence="4">
    <location>
        <begin position="2861"/>
        <end position="2896"/>
    </location>
</feature>
<feature type="domain" description="EF-hand" evidence="4">
    <location>
        <begin position="1065"/>
        <end position="1100"/>
    </location>
</feature>
<feature type="domain" description="EF-hand" evidence="4">
    <location>
        <begin position="1333"/>
        <end position="1368"/>
    </location>
</feature>
<dbReference type="OrthoDB" id="313446at2759"/>
<feature type="domain" description="EF-hand" evidence="4">
    <location>
        <begin position="2776"/>
        <end position="2811"/>
    </location>
</feature>
<feature type="region of interest" description="Disordered" evidence="3">
    <location>
        <begin position="643"/>
        <end position="691"/>
    </location>
</feature>
<accession>W4H6W9</accession>
<feature type="domain" description="EF-hand" evidence="4">
    <location>
        <begin position="1369"/>
        <end position="1404"/>
    </location>
</feature>
<dbReference type="Pfam" id="PF26190">
    <property type="entry name" value="Ig_NPHP4_1st"/>
    <property type="match status" value="1"/>
</dbReference>
<feature type="domain" description="EF-hand" evidence="4">
    <location>
        <begin position="2473"/>
        <end position="2508"/>
    </location>
</feature>
<feature type="region of interest" description="Disordered" evidence="3">
    <location>
        <begin position="930"/>
        <end position="962"/>
    </location>
</feature>
<dbReference type="Pfam" id="PF26015">
    <property type="entry name" value="Ig_NPH4_3rd"/>
    <property type="match status" value="1"/>
</dbReference>
<feature type="compositionally biased region" description="Low complexity" evidence="3">
    <location>
        <begin position="8"/>
        <end position="25"/>
    </location>
</feature>
<keyword evidence="2" id="KW-0106">Calcium</keyword>
<feature type="compositionally biased region" description="Low complexity" evidence="3">
    <location>
        <begin position="672"/>
        <end position="681"/>
    </location>
</feature>
<dbReference type="PANTHER" id="PTHR31043">
    <property type="entry name" value="NEPHROCYSTIN-4"/>
    <property type="match status" value="1"/>
</dbReference>
<proteinExistence type="predicted"/>
<dbReference type="GeneID" id="20803231"/>
<feature type="compositionally biased region" description="Low complexity" evidence="3">
    <location>
        <begin position="647"/>
        <end position="659"/>
    </location>
</feature>
<dbReference type="Pfam" id="PF26187">
    <property type="entry name" value="Ig_NPHP4_4th"/>
    <property type="match status" value="1"/>
</dbReference>
<dbReference type="Pfam" id="PF13499">
    <property type="entry name" value="EF-hand_7"/>
    <property type="match status" value="13"/>
</dbReference>
<dbReference type="PROSITE" id="PS00018">
    <property type="entry name" value="EF_HAND_1"/>
    <property type="match status" value="29"/>
</dbReference>
<feature type="domain" description="EF-hand" evidence="4">
    <location>
        <begin position="1464"/>
        <end position="1499"/>
    </location>
</feature>
<dbReference type="GO" id="GO:0005509">
    <property type="term" value="F:calcium ion binding"/>
    <property type="evidence" value="ECO:0007669"/>
    <property type="project" value="InterPro"/>
</dbReference>
<feature type="compositionally biased region" description="Polar residues" evidence="3">
    <location>
        <begin position="2386"/>
        <end position="2414"/>
    </location>
</feature>
<feature type="region of interest" description="Disordered" evidence="3">
    <location>
        <begin position="2097"/>
        <end position="2126"/>
    </location>
</feature>
<feature type="domain" description="EF-hand" evidence="4">
    <location>
        <begin position="1426"/>
        <end position="1461"/>
    </location>
</feature>
<feature type="domain" description="EF-hand" evidence="4">
    <location>
        <begin position="1281"/>
        <end position="1316"/>
    </location>
</feature>
<feature type="domain" description="EF-hand" evidence="4">
    <location>
        <begin position="1154"/>
        <end position="1189"/>
    </location>
</feature>
<organism evidence="5">
    <name type="scientific">Aphanomyces astaci</name>
    <name type="common">Crayfish plague agent</name>
    <dbReference type="NCBI Taxonomy" id="112090"/>
    <lineage>
        <taxon>Eukaryota</taxon>
        <taxon>Sar</taxon>
        <taxon>Stramenopiles</taxon>
        <taxon>Oomycota</taxon>
        <taxon>Saprolegniomycetes</taxon>
        <taxon>Saprolegniales</taxon>
        <taxon>Verrucalvaceae</taxon>
        <taxon>Aphanomyces</taxon>
    </lineage>
</organism>
<feature type="compositionally biased region" description="Low complexity" evidence="3">
    <location>
        <begin position="91"/>
        <end position="103"/>
    </location>
</feature>
<evidence type="ECO:0000313" key="5">
    <source>
        <dbReference type="EMBL" id="ETV87775.1"/>
    </source>
</evidence>
<protein>
    <recommendedName>
        <fullName evidence="4">EF-hand domain-containing protein</fullName>
    </recommendedName>
</protein>
<dbReference type="GO" id="GO:0097730">
    <property type="term" value="C:non-motile cilium"/>
    <property type="evidence" value="ECO:0007669"/>
    <property type="project" value="InterPro"/>
</dbReference>
<gene>
    <name evidence="5" type="ORF">H257_01235</name>
</gene>
<feature type="domain" description="EF-hand" evidence="4">
    <location>
        <begin position="1104"/>
        <end position="1139"/>
    </location>
</feature>
<feature type="domain" description="EF-hand" evidence="4">
    <location>
        <begin position="1693"/>
        <end position="1728"/>
    </location>
</feature>
<dbReference type="Pfam" id="PF26189">
    <property type="entry name" value="Ig_NPHP4_2nd"/>
    <property type="match status" value="1"/>
</dbReference>
<dbReference type="CDD" id="cd00051">
    <property type="entry name" value="EFh"/>
    <property type="match status" value="8"/>
</dbReference>
<feature type="domain" description="EF-hand" evidence="4">
    <location>
        <begin position="1811"/>
        <end position="1846"/>
    </location>
</feature>
<dbReference type="InterPro" id="IPR058686">
    <property type="entry name" value="Ig_NPHP4_3rd"/>
</dbReference>
<feature type="region of interest" description="Disordered" evidence="3">
    <location>
        <begin position="2679"/>
        <end position="2728"/>
    </location>
</feature>
<dbReference type="VEuPathDB" id="FungiDB:H257_01235"/>
<feature type="domain" description="EF-hand" evidence="4">
    <location>
        <begin position="1554"/>
        <end position="1589"/>
    </location>
</feature>
<feature type="compositionally biased region" description="Basic and acidic residues" evidence="3">
    <location>
        <begin position="2415"/>
        <end position="2455"/>
    </location>
</feature>
<feature type="compositionally biased region" description="Polar residues" evidence="3">
    <location>
        <begin position="1778"/>
        <end position="1796"/>
    </location>
</feature>
<feature type="compositionally biased region" description="Polar residues" evidence="3">
    <location>
        <begin position="26"/>
        <end position="87"/>
    </location>
</feature>
<dbReference type="InterPro" id="IPR058688">
    <property type="entry name" value="Ig_NPHP4_2nd"/>
</dbReference>
<feature type="region of interest" description="Disordered" evidence="3">
    <location>
        <begin position="2379"/>
        <end position="2459"/>
    </location>
</feature>
<dbReference type="EMBL" id="KI913115">
    <property type="protein sequence ID" value="ETV87775.1"/>
    <property type="molecule type" value="Genomic_DNA"/>
</dbReference>
<feature type="compositionally biased region" description="Polar residues" evidence="3">
    <location>
        <begin position="993"/>
        <end position="1005"/>
    </location>
</feature>
<feature type="region of interest" description="Disordered" evidence="3">
    <location>
        <begin position="1"/>
        <end position="103"/>
    </location>
</feature>
<dbReference type="SUPFAM" id="SSF47473">
    <property type="entry name" value="EF-hand"/>
    <property type="match status" value="8"/>
</dbReference>
<keyword evidence="1" id="KW-0677">Repeat</keyword>
<dbReference type="Pfam" id="PF13833">
    <property type="entry name" value="EF-hand_8"/>
    <property type="match status" value="1"/>
</dbReference>
<feature type="region of interest" description="Disordered" evidence="3">
    <location>
        <begin position="705"/>
        <end position="728"/>
    </location>
</feature>
<feature type="domain" description="EF-hand" evidence="4">
    <location>
        <begin position="2191"/>
        <end position="2226"/>
    </location>
</feature>
<dbReference type="Pfam" id="PF26186">
    <property type="entry name" value="NPHP4_C2_3rd"/>
    <property type="match status" value="1"/>
</dbReference>
<feature type="compositionally biased region" description="Basic and acidic residues" evidence="3">
    <location>
        <begin position="976"/>
        <end position="992"/>
    </location>
</feature>
<dbReference type="GO" id="GO:0090090">
    <property type="term" value="P:negative regulation of canonical Wnt signaling pathway"/>
    <property type="evidence" value="ECO:0007669"/>
    <property type="project" value="InterPro"/>
</dbReference>